<dbReference type="Pfam" id="PF20014">
    <property type="entry name" value="GAP1-M"/>
    <property type="match status" value="1"/>
</dbReference>
<organism evidence="3 4">
    <name type="scientific">Clostridium neuense</name>
    <dbReference type="NCBI Taxonomy" id="1728934"/>
    <lineage>
        <taxon>Bacteria</taxon>
        <taxon>Bacillati</taxon>
        <taxon>Bacillota</taxon>
        <taxon>Clostridia</taxon>
        <taxon>Eubacteriales</taxon>
        <taxon>Clostridiaceae</taxon>
        <taxon>Clostridium</taxon>
    </lineage>
</organism>
<gene>
    <name evidence="3" type="ORF">ACJDT4_18915</name>
</gene>
<dbReference type="RefSeq" id="WP_406789142.1">
    <property type="nucleotide sequence ID" value="NZ_JBJIAA010000017.1"/>
</dbReference>
<dbReference type="Pfam" id="PF20013">
    <property type="entry name" value="GAP1-N2"/>
    <property type="match status" value="1"/>
</dbReference>
<dbReference type="Proteomes" id="UP001623592">
    <property type="component" value="Unassembled WGS sequence"/>
</dbReference>
<dbReference type="EMBL" id="JBJIAA010000017">
    <property type="protein sequence ID" value="MFL0252487.1"/>
    <property type="molecule type" value="Genomic_DNA"/>
</dbReference>
<dbReference type="InterPro" id="IPR045402">
    <property type="entry name" value="GAP1-N2"/>
</dbReference>
<evidence type="ECO:0000313" key="4">
    <source>
        <dbReference type="Proteomes" id="UP001623592"/>
    </source>
</evidence>
<reference evidence="3 4" key="1">
    <citation type="submission" date="2024-11" db="EMBL/GenBank/DDBJ databases">
        <authorList>
            <person name="Heng Y.C."/>
            <person name="Lim A.C.H."/>
            <person name="Lee J.K.Y."/>
            <person name="Kittelmann S."/>
        </authorList>
    </citation>
    <scope>NUCLEOTIDE SEQUENCE [LARGE SCALE GENOMIC DNA]</scope>
    <source>
        <strain evidence="3 4">WILCCON 0114</strain>
    </source>
</reference>
<proteinExistence type="predicted"/>
<evidence type="ECO:0000313" key="3">
    <source>
        <dbReference type="EMBL" id="MFL0252487.1"/>
    </source>
</evidence>
<keyword evidence="4" id="KW-1185">Reference proteome</keyword>
<comment type="caution">
    <text evidence="3">The sequence shown here is derived from an EMBL/GenBank/DDBJ whole genome shotgun (WGS) entry which is preliminary data.</text>
</comment>
<protein>
    <submittedName>
        <fullName evidence="3">Uncharacterized protein</fullName>
    </submittedName>
</protein>
<evidence type="ECO:0000259" key="1">
    <source>
        <dbReference type="Pfam" id="PF20013"/>
    </source>
</evidence>
<feature type="domain" description="GTPase-associated protein 1 N-terminal" evidence="1">
    <location>
        <begin position="3"/>
        <end position="129"/>
    </location>
</feature>
<sequence length="882" mass="102801">MNIYQLYYTSCKKGLTSGMGFQTYSMSRGITEEERQEIEKHCNYVQPVRLSSSPTEEEIEELFPIDFSFFKLKNGKLCICKTRYKGKDYSGRFGNYFCHVLIWESEELPFYPIQLYNSRIFKSGLTKEEENAACIKPLLVLNNIPEEDFITTADIERFLKGASAKKRTKSLNYLIDSIIEAKEKDKKVIFSDDAKNLYMWIAAATMTLPVSMANSITFSTYNFDAFNSGEFLCGTLDEGLQAQLNASNRNYKFSVFNFNSGNNNEIELKTKFAKQASLEYTIIKDYRLAIIEFMELFDYKKIDSNIDNCVNLFNIINNGLQKINDEDAVNAIAFANEYGSANALEKIMSTIDAEALNKITTNLNLKMAEVMFKFLFRISGITKKQEYIDKAYEFFFNSIHFMVVDGENIDIADIIKLYEDIREYNKANIKEFVFKSACGERIKSISVYLEGGAARHAQFYLCSIIGDFITLAKLSKAPIPWNYFGENIKFKKFIALCLRIVIKDKNRFDYVLMYIHEEADYFSNIISAAYEVSSSGENYVTLISSFSETLSQISFYKADEIIKKLLEKKHGADILILSFKYKLRSADDKINYFNSYCTNIFDENIDYREKYFNEALEALICALEKNDITMSFYEALTDYIKNRKLEKNLGKKLSEKLVYEFQELVPVKIPDRDERTAIEEINDIKYLYSITIGPNISEIIQCAALLHSEKIAVEEFLCNDSLFNFEGISKEKYENILNLMLEMICPKLNDILSHMKLKKMFMYDKYMVTYFNSYIKAVENTFDLKGSNKIYLDFICFIIKSQSLFSKNQFKDIEKSIISNMRRVDISRIENYDNYIEKTIENTTRGEETRKSRRQWQEIYKLSKKEIENKSIFNKIQKIYKH</sequence>
<evidence type="ECO:0000259" key="2">
    <source>
        <dbReference type="Pfam" id="PF20014"/>
    </source>
</evidence>
<dbReference type="InterPro" id="IPR045401">
    <property type="entry name" value="GAP1-M"/>
</dbReference>
<accession>A0ABW8TKX8</accession>
<name>A0ABW8TKX8_9CLOT</name>
<feature type="domain" description="GTPase-associated protein 1 middle" evidence="2">
    <location>
        <begin position="161"/>
        <end position="258"/>
    </location>
</feature>